<gene>
    <name evidence="1" type="ORF">K3U94_07005</name>
</gene>
<name>A0A9X7ZHG5_9MYCO</name>
<protein>
    <recommendedName>
        <fullName evidence="3">AMP-binding enzyme C-terminal domain-containing protein</fullName>
    </recommendedName>
</protein>
<dbReference type="Proteomes" id="UP000825008">
    <property type="component" value="Chromosome"/>
</dbReference>
<organism evidence="1 2">
    <name type="scientific">Mycolicibacter heraklionensis</name>
    <dbReference type="NCBI Taxonomy" id="512402"/>
    <lineage>
        <taxon>Bacteria</taxon>
        <taxon>Bacillati</taxon>
        <taxon>Actinomycetota</taxon>
        <taxon>Actinomycetes</taxon>
        <taxon>Mycobacteriales</taxon>
        <taxon>Mycobacteriaceae</taxon>
        <taxon>Mycolicibacter</taxon>
    </lineage>
</organism>
<dbReference type="InterPro" id="IPR045851">
    <property type="entry name" value="AMP-bd_C_sf"/>
</dbReference>
<sequence>MDRERVTEGDLTEMVDAVQAALASHHGIQADSIGLVQPRSIPVTSSGKVQRGVCRQQFLDRGCPTVAE</sequence>
<dbReference type="AlphaFoldDB" id="A0A9X7ZHG5"/>
<evidence type="ECO:0008006" key="3">
    <source>
        <dbReference type="Google" id="ProtNLM"/>
    </source>
</evidence>
<evidence type="ECO:0000313" key="2">
    <source>
        <dbReference type="Proteomes" id="UP000825008"/>
    </source>
</evidence>
<dbReference type="SUPFAM" id="SSF56801">
    <property type="entry name" value="Acetyl-CoA synthetase-like"/>
    <property type="match status" value="1"/>
</dbReference>
<dbReference type="EMBL" id="CP080997">
    <property type="protein sequence ID" value="QZA09005.1"/>
    <property type="molecule type" value="Genomic_DNA"/>
</dbReference>
<dbReference type="KEGG" id="mher:K3U94_07005"/>
<accession>A0A9X7ZHG5</accession>
<proteinExistence type="predicted"/>
<dbReference type="Gene3D" id="3.30.300.30">
    <property type="match status" value="1"/>
</dbReference>
<reference evidence="1" key="1">
    <citation type="submission" date="2021-08" db="EMBL/GenBank/DDBJ databases">
        <title>Whole genome sequencing of non-tuberculosis mycobacteria type-strains.</title>
        <authorList>
            <person name="Igarashi Y."/>
            <person name="Osugi A."/>
            <person name="Mitarai S."/>
        </authorList>
    </citation>
    <scope>NUCLEOTIDE SEQUENCE</scope>
    <source>
        <strain evidence="1">JCM 30995</strain>
    </source>
</reference>
<evidence type="ECO:0000313" key="1">
    <source>
        <dbReference type="EMBL" id="QZA09005.1"/>
    </source>
</evidence>